<accession>A0A6P0U9X7</accession>
<sequence length="189" mass="20865">MIRSITCVLLLVCVLSTSAQDKKWSIEVSYPVSVNDAFPSSNEGTIGVGVKYRFVQEGKFTLGVSLDGTRFATTVINDSDPVQELKYRDFFFQPRLFAEVPLSQNGKFRLSGGIGWTWLYSKGGVAFLNEFGRVEGGEEWADGLNLNVGLTYDITPSIFVQTQYDLMFLSGVASDRNIGLIKVGGGFRF</sequence>
<dbReference type="RefSeq" id="WP_163691871.1">
    <property type="nucleotide sequence ID" value="NZ_FXTW01000001.1"/>
</dbReference>
<name>A0A6P0U9X7_9FLAO</name>
<dbReference type="Gene3D" id="2.40.160.20">
    <property type="match status" value="1"/>
</dbReference>
<keyword evidence="5" id="KW-1185">Reference proteome</keyword>
<feature type="signal peptide" evidence="2">
    <location>
        <begin position="1"/>
        <end position="19"/>
    </location>
</feature>
<evidence type="ECO:0000313" key="5">
    <source>
        <dbReference type="Proteomes" id="UP000468443"/>
    </source>
</evidence>
<dbReference type="InterPro" id="IPR011250">
    <property type="entry name" value="OMP/PagP_B-barrel"/>
</dbReference>
<evidence type="ECO:0000259" key="3">
    <source>
        <dbReference type="Pfam" id="PF13505"/>
    </source>
</evidence>
<dbReference type="AlphaFoldDB" id="A0A6P0U9X7"/>
<proteinExistence type="predicted"/>
<protein>
    <submittedName>
        <fullName evidence="4">Outer membrane beta-barrel protein</fullName>
    </submittedName>
</protein>
<evidence type="ECO:0000256" key="1">
    <source>
        <dbReference type="ARBA" id="ARBA00022729"/>
    </source>
</evidence>
<organism evidence="4 5">
    <name type="scientific">Muriicola jejuensis</name>
    <dbReference type="NCBI Taxonomy" id="504488"/>
    <lineage>
        <taxon>Bacteria</taxon>
        <taxon>Pseudomonadati</taxon>
        <taxon>Bacteroidota</taxon>
        <taxon>Flavobacteriia</taxon>
        <taxon>Flavobacteriales</taxon>
        <taxon>Flavobacteriaceae</taxon>
        <taxon>Muriicola</taxon>
    </lineage>
</organism>
<dbReference type="InterPro" id="IPR027385">
    <property type="entry name" value="Beta-barrel_OMP"/>
</dbReference>
<comment type="caution">
    <text evidence="4">The sequence shown here is derived from an EMBL/GenBank/DDBJ whole genome shotgun (WGS) entry which is preliminary data.</text>
</comment>
<dbReference type="SUPFAM" id="SSF56925">
    <property type="entry name" value="OMPA-like"/>
    <property type="match status" value="1"/>
</dbReference>
<reference evidence="4 5" key="1">
    <citation type="submission" date="2020-01" db="EMBL/GenBank/DDBJ databases">
        <title>Muriicola jejuensis KCTC 22299.</title>
        <authorList>
            <person name="Wang G."/>
        </authorList>
    </citation>
    <scope>NUCLEOTIDE SEQUENCE [LARGE SCALE GENOMIC DNA]</scope>
    <source>
        <strain evidence="4 5">KCTC 22299</strain>
    </source>
</reference>
<dbReference type="Pfam" id="PF13505">
    <property type="entry name" value="OMP_b-brl"/>
    <property type="match status" value="1"/>
</dbReference>
<evidence type="ECO:0000256" key="2">
    <source>
        <dbReference type="SAM" id="SignalP"/>
    </source>
</evidence>
<feature type="chain" id="PRO_5026855847" evidence="2">
    <location>
        <begin position="20"/>
        <end position="189"/>
    </location>
</feature>
<dbReference type="EMBL" id="JAABOP010000001">
    <property type="protein sequence ID" value="NER09837.1"/>
    <property type="molecule type" value="Genomic_DNA"/>
</dbReference>
<gene>
    <name evidence="4" type="ORF">GWK09_04875</name>
</gene>
<dbReference type="Proteomes" id="UP000468443">
    <property type="component" value="Unassembled WGS sequence"/>
</dbReference>
<feature type="domain" description="Outer membrane protein beta-barrel" evidence="3">
    <location>
        <begin position="6"/>
        <end position="189"/>
    </location>
</feature>
<keyword evidence="1 2" id="KW-0732">Signal</keyword>
<evidence type="ECO:0000313" key="4">
    <source>
        <dbReference type="EMBL" id="NER09837.1"/>
    </source>
</evidence>